<evidence type="ECO:0000313" key="1">
    <source>
        <dbReference type="EMBL" id="TBU60777.1"/>
    </source>
</evidence>
<accession>A0A4Q9NYX7</accession>
<dbReference type="AlphaFoldDB" id="A0A4Q9NYX7"/>
<evidence type="ECO:0000313" key="2">
    <source>
        <dbReference type="Proteomes" id="UP000292082"/>
    </source>
</evidence>
<organism evidence="1 2">
    <name type="scientific">Dichomitus squalens</name>
    <dbReference type="NCBI Taxonomy" id="114155"/>
    <lineage>
        <taxon>Eukaryota</taxon>
        <taxon>Fungi</taxon>
        <taxon>Dikarya</taxon>
        <taxon>Basidiomycota</taxon>
        <taxon>Agaricomycotina</taxon>
        <taxon>Agaricomycetes</taxon>
        <taxon>Polyporales</taxon>
        <taxon>Polyporaceae</taxon>
        <taxon>Dichomitus</taxon>
    </lineage>
</organism>
<protein>
    <submittedName>
        <fullName evidence="1">Uncharacterized protein</fullName>
    </submittedName>
</protein>
<keyword evidence="2" id="KW-1185">Reference proteome</keyword>
<proteinExistence type="predicted"/>
<reference evidence="1 2" key="1">
    <citation type="submission" date="2019-01" db="EMBL/GenBank/DDBJ databases">
        <title>Draft genome sequences of three monokaryotic isolates of the white-rot basidiomycete fungus Dichomitus squalens.</title>
        <authorList>
            <consortium name="DOE Joint Genome Institute"/>
            <person name="Lopez S.C."/>
            <person name="Andreopoulos B."/>
            <person name="Pangilinan J."/>
            <person name="Lipzen A."/>
            <person name="Riley R."/>
            <person name="Ahrendt S."/>
            <person name="Ng V."/>
            <person name="Barry K."/>
            <person name="Daum C."/>
            <person name="Grigoriev I.V."/>
            <person name="Hilden K.S."/>
            <person name="Makela M.R."/>
            <person name="de Vries R.P."/>
        </authorList>
    </citation>
    <scope>NUCLEOTIDE SEQUENCE [LARGE SCALE GENOMIC DNA]</scope>
    <source>
        <strain evidence="1 2">CBS 464.89</strain>
    </source>
</reference>
<name>A0A4Q9NYX7_9APHY</name>
<dbReference type="Proteomes" id="UP000292082">
    <property type="component" value="Unassembled WGS sequence"/>
</dbReference>
<dbReference type="EMBL" id="ML145102">
    <property type="protein sequence ID" value="TBU60777.1"/>
    <property type="molecule type" value="Genomic_DNA"/>
</dbReference>
<gene>
    <name evidence="1" type="ORF">BD310DRAFT_266632</name>
</gene>
<sequence length="125" mass="13845">MAHSSSGQFCWLGVGRLVDPVLAMIHRDMLRSLCQLTYLAAWMLHDYYEVFFVGWPKLATLAFSLAFRPTLFYTAYRMAGAEGDARIVTVWATMQPSVPLVGMLLATSHASTTCLGMACHIPLIS</sequence>